<gene>
    <name evidence="3" type="ORF">EDB81DRAFT_849146</name>
</gene>
<feature type="transmembrane region" description="Helical" evidence="1">
    <location>
        <begin position="228"/>
        <end position="247"/>
    </location>
</feature>
<dbReference type="AlphaFoldDB" id="A0A9P9I8S2"/>
<keyword evidence="4" id="KW-1185">Reference proteome</keyword>
<feature type="domain" description="DUF6594" evidence="2">
    <location>
        <begin position="20"/>
        <end position="266"/>
    </location>
</feature>
<keyword evidence="1" id="KW-1133">Transmembrane helix</keyword>
<name>A0A9P9I8S2_9HYPO</name>
<comment type="caution">
    <text evidence="3">The sequence shown here is derived from an EMBL/GenBank/DDBJ whole genome shotgun (WGS) entry which is preliminary data.</text>
</comment>
<evidence type="ECO:0000313" key="3">
    <source>
        <dbReference type="EMBL" id="KAH7110735.1"/>
    </source>
</evidence>
<dbReference type="InterPro" id="IPR046529">
    <property type="entry name" value="DUF6594"/>
</dbReference>
<dbReference type="PANTHER" id="PTHR34502:SF5">
    <property type="entry name" value="DUF6594 DOMAIN-CONTAINING PROTEIN"/>
    <property type="match status" value="1"/>
</dbReference>
<organism evidence="3 4">
    <name type="scientific">Dactylonectria macrodidyma</name>
    <dbReference type="NCBI Taxonomy" id="307937"/>
    <lineage>
        <taxon>Eukaryota</taxon>
        <taxon>Fungi</taxon>
        <taxon>Dikarya</taxon>
        <taxon>Ascomycota</taxon>
        <taxon>Pezizomycotina</taxon>
        <taxon>Sordariomycetes</taxon>
        <taxon>Hypocreomycetidae</taxon>
        <taxon>Hypocreales</taxon>
        <taxon>Nectriaceae</taxon>
        <taxon>Dactylonectria</taxon>
    </lineage>
</organism>
<keyword evidence="1" id="KW-0472">Membrane</keyword>
<dbReference type="OrthoDB" id="5342093at2759"/>
<dbReference type="Pfam" id="PF20237">
    <property type="entry name" value="DUF6594"/>
    <property type="match status" value="1"/>
</dbReference>
<dbReference type="Proteomes" id="UP000738349">
    <property type="component" value="Unassembled WGS sequence"/>
</dbReference>
<evidence type="ECO:0000256" key="1">
    <source>
        <dbReference type="SAM" id="Phobius"/>
    </source>
</evidence>
<protein>
    <recommendedName>
        <fullName evidence="2">DUF6594 domain-containing protein</fullName>
    </recommendedName>
</protein>
<feature type="transmembrane region" description="Helical" evidence="1">
    <location>
        <begin position="254"/>
        <end position="272"/>
    </location>
</feature>
<evidence type="ECO:0000259" key="2">
    <source>
        <dbReference type="Pfam" id="PF20237"/>
    </source>
</evidence>
<accession>A0A9P9I8S2</accession>
<sequence>MLPQEHALPTTHQKSFPRGYPSLSAFLSSDRDFTMFRCFARLHVRLLLHKQDELVELEQQLDQLDRSQSETSPYLLTTNRRRDANAERQALLELVEGKLKEYDTLLESFLTHLERPEPEKSQVESVANWTDGTKPLPYAESTFLSDWGDLRRAKALVEKGGLEYLLGRYTSFSNLYEDKCSKSDDPQIRYIKQSKLMEVSRALTTLTAVATLVAPIGVLYSVQAVATRLWIIAGFTALFSSALCWLTPSRSYEIFSATAAYCAVMVVFVGSLPSG</sequence>
<dbReference type="EMBL" id="JAGMUV010000044">
    <property type="protein sequence ID" value="KAH7110735.1"/>
    <property type="molecule type" value="Genomic_DNA"/>
</dbReference>
<keyword evidence="1" id="KW-0812">Transmembrane</keyword>
<dbReference type="PANTHER" id="PTHR34502">
    <property type="entry name" value="DUF6594 DOMAIN-CONTAINING PROTEIN-RELATED"/>
    <property type="match status" value="1"/>
</dbReference>
<proteinExistence type="predicted"/>
<evidence type="ECO:0000313" key="4">
    <source>
        <dbReference type="Proteomes" id="UP000738349"/>
    </source>
</evidence>
<feature type="transmembrane region" description="Helical" evidence="1">
    <location>
        <begin position="202"/>
        <end position="222"/>
    </location>
</feature>
<reference evidence="3" key="1">
    <citation type="journal article" date="2021" name="Nat. Commun.">
        <title>Genetic determinants of endophytism in the Arabidopsis root mycobiome.</title>
        <authorList>
            <person name="Mesny F."/>
            <person name="Miyauchi S."/>
            <person name="Thiergart T."/>
            <person name="Pickel B."/>
            <person name="Atanasova L."/>
            <person name="Karlsson M."/>
            <person name="Huettel B."/>
            <person name="Barry K.W."/>
            <person name="Haridas S."/>
            <person name="Chen C."/>
            <person name="Bauer D."/>
            <person name="Andreopoulos W."/>
            <person name="Pangilinan J."/>
            <person name="LaButti K."/>
            <person name="Riley R."/>
            <person name="Lipzen A."/>
            <person name="Clum A."/>
            <person name="Drula E."/>
            <person name="Henrissat B."/>
            <person name="Kohler A."/>
            <person name="Grigoriev I.V."/>
            <person name="Martin F.M."/>
            <person name="Hacquard S."/>
        </authorList>
    </citation>
    <scope>NUCLEOTIDE SEQUENCE</scope>
    <source>
        <strain evidence="3">MPI-CAGE-AT-0147</strain>
    </source>
</reference>